<organism evidence="1 2">
    <name type="scientific">Rubrivivax gelatinosus</name>
    <name type="common">Rhodocyclus gelatinosus</name>
    <name type="synonym">Rhodopseudomonas gelatinosa</name>
    <dbReference type="NCBI Taxonomy" id="28068"/>
    <lineage>
        <taxon>Bacteria</taxon>
        <taxon>Pseudomonadati</taxon>
        <taxon>Pseudomonadota</taxon>
        <taxon>Betaproteobacteria</taxon>
        <taxon>Burkholderiales</taxon>
        <taxon>Sphaerotilaceae</taxon>
        <taxon>Rubrivivax</taxon>
    </lineage>
</organism>
<accession>A0ABS1E1V1</accession>
<evidence type="ECO:0000313" key="2">
    <source>
        <dbReference type="Proteomes" id="UP001041814"/>
    </source>
</evidence>
<sequence length="212" mass="21977">MTTSASAEAGQRLAAELPELLERLLGRLLEAGAAAETQPPLRVARSARSAGAAALAAGHGGGSAARGPALALYTRCLQHYRQAVQARLLPGVRDDDAGLAAAYFTLANFAALDGAAPDAQRLDGVERQFRLLLGSSSAWTGCTLAERQCFVEQLAAIGVLVNESRLTAATQGEAAQAHLRQAARAYLQQLLGLAPERLRLDAQGLALAAAEA</sequence>
<protein>
    <submittedName>
        <fullName evidence="1">Uncharacterized protein</fullName>
    </submittedName>
</protein>
<name>A0ABS1E1V1_RUBGE</name>
<dbReference type="EMBL" id="NRRU01000167">
    <property type="protein sequence ID" value="MBK1715855.1"/>
    <property type="molecule type" value="Genomic_DNA"/>
</dbReference>
<proteinExistence type="predicted"/>
<evidence type="ECO:0000313" key="1">
    <source>
        <dbReference type="EMBL" id="MBK1715855.1"/>
    </source>
</evidence>
<keyword evidence="2" id="KW-1185">Reference proteome</keyword>
<dbReference type="RefSeq" id="WP_200380305.1">
    <property type="nucleotide sequence ID" value="NZ_NRRU01000167.1"/>
</dbReference>
<gene>
    <name evidence="1" type="ORF">CKO43_24205</name>
</gene>
<dbReference type="Proteomes" id="UP001041814">
    <property type="component" value="Unassembled WGS sequence"/>
</dbReference>
<dbReference type="InterPro" id="IPR046505">
    <property type="entry name" value="DUF6683"/>
</dbReference>
<comment type="caution">
    <text evidence="1">The sequence shown here is derived from an EMBL/GenBank/DDBJ whole genome shotgun (WGS) entry which is preliminary data.</text>
</comment>
<reference evidence="1" key="1">
    <citation type="submission" date="2017-08" db="EMBL/GenBank/DDBJ databases">
        <authorList>
            <person name="Imhoff J.F."/>
            <person name="Rahn T."/>
            <person name="Kuenzel S."/>
            <person name="Neulinger S.C."/>
        </authorList>
    </citation>
    <scope>NUCLEOTIDE SEQUENCE</scope>
    <source>
        <strain evidence="1">IM 151</strain>
    </source>
</reference>
<dbReference type="Pfam" id="PF20388">
    <property type="entry name" value="DUF6683"/>
    <property type="match status" value="1"/>
</dbReference>
<reference evidence="1" key="2">
    <citation type="journal article" date="2020" name="Microorganisms">
        <title>Osmotic Adaptation and Compatible Solute Biosynthesis of Phototrophic Bacteria as Revealed from Genome Analyses.</title>
        <authorList>
            <person name="Imhoff J.F."/>
            <person name="Rahn T."/>
            <person name="Kunzel S."/>
            <person name="Keller A."/>
            <person name="Neulinger S.C."/>
        </authorList>
    </citation>
    <scope>NUCLEOTIDE SEQUENCE</scope>
    <source>
        <strain evidence="1">IM 151</strain>
    </source>
</reference>